<dbReference type="HOGENOM" id="CLU_000445_52_5_0"/>
<sequence>MRYATHVPKTDKNLFKEFLAQIRRIPRGKVATYGDVAYAAGYPGYARQVAWALHGGGGSVPWQRVVGSEGKILLTGEHGFEQRMRLQGEGVSFIGLRVDMKTHHFSFFGKKKPAKKKSAAKKR</sequence>
<dbReference type="InterPro" id="IPR052520">
    <property type="entry name" value="ATL_DNA_repair"/>
</dbReference>
<dbReference type="Proteomes" id="UP000002432">
    <property type="component" value="Chromosome"/>
</dbReference>
<dbReference type="PANTHER" id="PTHR42942">
    <property type="entry name" value="6-O-METHYLGUANINE DNA METHYLTRANSFERASE"/>
    <property type="match status" value="1"/>
</dbReference>
<dbReference type="InterPro" id="IPR036388">
    <property type="entry name" value="WH-like_DNA-bd_sf"/>
</dbReference>
<dbReference type="KEGG" id="aba:Acid345_1062"/>
<dbReference type="InterPro" id="IPR014048">
    <property type="entry name" value="MethylDNA_cys_MeTrfase_DNA-bd"/>
</dbReference>
<dbReference type="InterPro" id="IPR036217">
    <property type="entry name" value="MethylDNA_cys_MeTrfase_DNAb"/>
</dbReference>
<dbReference type="Pfam" id="PF01035">
    <property type="entry name" value="DNA_binding_1"/>
    <property type="match status" value="1"/>
</dbReference>
<dbReference type="GO" id="GO:0003824">
    <property type="term" value="F:catalytic activity"/>
    <property type="evidence" value="ECO:0007669"/>
    <property type="project" value="InterPro"/>
</dbReference>
<feature type="domain" description="Methylated-DNA-[protein]-cysteine S-methyltransferase DNA binding" evidence="2">
    <location>
        <begin position="15"/>
        <end position="91"/>
    </location>
</feature>
<dbReference type="OrthoDB" id="9789813at2"/>
<keyword evidence="4" id="KW-1185">Reference proteome</keyword>
<protein>
    <submittedName>
        <fullName evidence="3">Methylated-DNA-(Protein)-cysteine S-methyltransferase</fullName>
    </submittedName>
</protein>
<dbReference type="EnsemblBacteria" id="ABF40065">
    <property type="protein sequence ID" value="ABF40065"/>
    <property type="gene ID" value="Acid345_1062"/>
</dbReference>
<evidence type="ECO:0000313" key="3">
    <source>
        <dbReference type="EMBL" id="ABF40065.1"/>
    </source>
</evidence>
<gene>
    <name evidence="3" type="ordered locus">Acid345_1062</name>
</gene>
<dbReference type="eggNOG" id="COG3695">
    <property type="taxonomic scope" value="Bacteria"/>
</dbReference>
<dbReference type="AlphaFoldDB" id="Q1IST5"/>
<dbReference type="STRING" id="204669.Acid345_1062"/>
<dbReference type="SUPFAM" id="SSF46767">
    <property type="entry name" value="Methylated DNA-protein cysteine methyltransferase, C-terminal domain"/>
    <property type="match status" value="1"/>
</dbReference>
<organism evidence="3 4">
    <name type="scientific">Koribacter versatilis (strain Ellin345)</name>
    <dbReference type="NCBI Taxonomy" id="204669"/>
    <lineage>
        <taxon>Bacteria</taxon>
        <taxon>Pseudomonadati</taxon>
        <taxon>Acidobacteriota</taxon>
        <taxon>Terriglobia</taxon>
        <taxon>Terriglobales</taxon>
        <taxon>Candidatus Korobacteraceae</taxon>
        <taxon>Candidatus Korobacter</taxon>
    </lineage>
</organism>
<evidence type="ECO:0000256" key="1">
    <source>
        <dbReference type="ARBA" id="ARBA00022763"/>
    </source>
</evidence>
<name>Q1IST5_KORVE</name>
<dbReference type="EMBL" id="CP000360">
    <property type="protein sequence ID" value="ABF40065.1"/>
    <property type="molecule type" value="Genomic_DNA"/>
</dbReference>
<evidence type="ECO:0000313" key="4">
    <source>
        <dbReference type="Proteomes" id="UP000002432"/>
    </source>
</evidence>
<evidence type="ECO:0000259" key="2">
    <source>
        <dbReference type="Pfam" id="PF01035"/>
    </source>
</evidence>
<dbReference type="CDD" id="cd06445">
    <property type="entry name" value="ATase"/>
    <property type="match status" value="1"/>
</dbReference>
<proteinExistence type="predicted"/>
<accession>Q1IST5</accession>
<reference evidence="3 4" key="1">
    <citation type="journal article" date="2009" name="Appl. Environ. Microbiol.">
        <title>Three genomes from the phylum Acidobacteria provide insight into the lifestyles of these microorganisms in soils.</title>
        <authorList>
            <person name="Ward N.L."/>
            <person name="Challacombe J.F."/>
            <person name="Janssen P.H."/>
            <person name="Henrissat B."/>
            <person name="Coutinho P.M."/>
            <person name="Wu M."/>
            <person name="Xie G."/>
            <person name="Haft D.H."/>
            <person name="Sait M."/>
            <person name="Badger J."/>
            <person name="Barabote R.D."/>
            <person name="Bradley B."/>
            <person name="Brettin T.S."/>
            <person name="Brinkac L.M."/>
            <person name="Bruce D."/>
            <person name="Creasy T."/>
            <person name="Daugherty S.C."/>
            <person name="Davidsen T.M."/>
            <person name="DeBoy R.T."/>
            <person name="Detter J.C."/>
            <person name="Dodson R.J."/>
            <person name="Durkin A.S."/>
            <person name="Ganapathy A."/>
            <person name="Gwinn-Giglio M."/>
            <person name="Han C.S."/>
            <person name="Khouri H."/>
            <person name="Kiss H."/>
            <person name="Kothari S.P."/>
            <person name="Madupu R."/>
            <person name="Nelson K.E."/>
            <person name="Nelson W.C."/>
            <person name="Paulsen I."/>
            <person name="Penn K."/>
            <person name="Ren Q."/>
            <person name="Rosovitz M.J."/>
            <person name="Selengut J.D."/>
            <person name="Shrivastava S."/>
            <person name="Sullivan S.A."/>
            <person name="Tapia R."/>
            <person name="Thompson L.S."/>
            <person name="Watkins K.L."/>
            <person name="Yang Q."/>
            <person name="Yu C."/>
            <person name="Zafar N."/>
            <person name="Zhou L."/>
            <person name="Kuske C.R."/>
        </authorList>
    </citation>
    <scope>NUCLEOTIDE SEQUENCE [LARGE SCALE GENOMIC DNA]</scope>
    <source>
        <strain evidence="3 4">Ellin345</strain>
    </source>
</reference>
<dbReference type="PANTHER" id="PTHR42942:SF1">
    <property type="entry name" value="ALKYLTRANSFERASE-LIKE PROTEIN 1"/>
    <property type="match status" value="1"/>
</dbReference>
<dbReference type="GO" id="GO:0006281">
    <property type="term" value="P:DNA repair"/>
    <property type="evidence" value="ECO:0007669"/>
    <property type="project" value="InterPro"/>
</dbReference>
<keyword evidence="1" id="KW-0227">DNA damage</keyword>
<dbReference type="Gene3D" id="1.10.10.10">
    <property type="entry name" value="Winged helix-like DNA-binding domain superfamily/Winged helix DNA-binding domain"/>
    <property type="match status" value="1"/>
</dbReference>